<name>X0YXL8_9ZZZZ</name>
<feature type="non-terminal residue" evidence="1">
    <location>
        <position position="53"/>
    </location>
</feature>
<dbReference type="Gene3D" id="3.40.1390.10">
    <property type="entry name" value="MurE/MurF, N-terminal domain"/>
    <property type="match status" value="1"/>
</dbReference>
<accession>X0YXL8</accession>
<comment type="caution">
    <text evidence="1">The sequence shown here is derived from an EMBL/GenBank/DDBJ whole genome shotgun (WGS) entry which is preliminary data.</text>
</comment>
<dbReference type="SUPFAM" id="SSF63418">
    <property type="entry name" value="MurE/MurF N-terminal domain"/>
    <property type="match status" value="1"/>
</dbReference>
<dbReference type="EMBL" id="BARS01051046">
    <property type="protein sequence ID" value="GAG53008.1"/>
    <property type="molecule type" value="Genomic_DNA"/>
</dbReference>
<gene>
    <name evidence="1" type="ORF">S01H1_76094</name>
</gene>
<evidence type="ECO:0000313" key="1">
    <source>
        <dbReference type="EMBL" id="GAG53008.1"/>
    </source>
</evidence>
<dbReference type="InterPro" id="IPR035911">
    <property type="entry name" value="MurE/MurF_N"/>
</dbReference>
<reference evidence="1" key="1">
    <citation type="journal article" date="2014" name="Front. Microbiol.">
        <title>High frequency of phylogenetically diverse reductive dehalogenase-homologous genes in deep subseafloor sedimentary metagenomes.</title>
        <authorList>
            <person name="Kawai M."/>
            <person name="Futagami T."/>
            <person name="Toyoda A."/>
            <person name="Takaki Y."/>
            <person name="Nishi S."/>
            <person name="Hori S."/>
            <person name="Arai W."/>
            <person name="Tsubouchi T."/>
            <person name="Morono Y."/>
            <person name="Uchiyama I."/>
            <person name="Ito T."/>
            <person name="Fujiyama A."/>
            <person name="Inagaki F."/>
            <person name="Takami H."/>
        </authorList>
    </citation>
    <scope>NUCLEOTIDE SEQUENCE</scope>
    <source>
        <strain evidence="1">Expedition CK06-06</strain>
    </source>
</reference>
<sequence>MTSDSKTWTVSDVLQATGGRLVCGNEGARFQAISTDSRTTKAGDLFVAIAGQK</sequence>
<dbReference type="AlphaFoldDB" id="X0YXL8"/>
<evidence type="ECO:0008006" key="2">
    <source>
        <dbReference type="Google" id="ProtNLM"/>
    </source>
</evidence>
<proteinExistence type="predicted"/>
<organism evidence="1">
    <name type="scientific">marine sediment metagenome</name>
    <dbReference type="NCBI Taxonomy" id="412755"/>
    <lineage>
        <taxon>unclassified sequences</taxon>
        <taxon>metagenomes</taxon>
        <taxon>ecological metagenomes</taxon>
    </lineage>
</organism>
<protein>
    <recommendedName>
        <fullName evidence="2">Mur ligase N-terminal catalytic domain-containing protein</fullName>
    </recommendedName>
</protein>